<dbReference type="InterPro" id="IPR050515">
    <property type="entry name" value="Beta-lactam/transpept"/>
</dbReference>
<evidence type="ECO:0000313" key="6">
    <source>
        <dbReference type="Proteomes" id="UP000003937"/>
    </source>
</evidence>
<name>J3TGR7_9ENTR</name>
<dbReference type="Pfam" id="PF03717">
    <property type="entry name" value="PBP_dimer"/>
    <property type="match status" value="1"/>
</dbReference>
<evidence type="ECO:0000256" key="2">
    <source>
        <dbReference type="ARBA" id="ARBA00022645"/>
    </source>
</evidence>
<dbReference type="PATRIC" id="fig|134287.3.peg.382"/>
<dbReference type="KEGG" id="sehc:A35E_00402"/>
<comment type="subcellular location">
    <subcellularLocation>
        <location evidence="1">Membrane</location>
    </subcellularLocation>
</comment>
<dbReference type="HOGENOM" id="CLU_1804862_0_0_6"/>
<dbReference type="STRING" id="134287.A35E_00402"/>
<dbReference type="GO" id="GO:0005886">
    <property type="term" value="C:plasma membrane"/>
    <property type="evidence" value="ECO:0007669"/>
    <property type="project" value="TreeGrafter"/>
</dbReference>
<organism evidence="5 6">
    <name type="scientific">secondary endosymbiont of Heteropsylla cubana</name>
    <dbReference type="NCBI Taxonomy" id="134287"/>
    <lineage>
        <taxon>Bacteria</taxon>
        <taxon>Pseudomonadati</taxon>
        <taxon>Pseudomonadota</taxon>
        <taxon>Gammaproteobacteria</taxon>
        <taxon>Enterobacterales</taxon>
        <taxon>Enterobacteriaceae</taxon>
        <taxon>aphid secondary symbionts</taxon>
    </lineage>
</organism>
<dbReference type="InterPro" id="IPR036138">
    <property type="entry name" value="PBP_dimer_sf"/>
</dbReference>
<accession>J3TGR7</accession>
<gene>
    <name evidence="5" type="ORF">A35E_00402</name>
</gene>
<evidence type="ECO:0000256" key="1">
    <source>
        <dbReference type="ARBA" id="ARBA00004370"/>
    </source>
</evidence>
<keyword evidence="2" id="KW-0121">Carboxypeptidase</keyword>
<dbReference type="PANTHER" id="PTHR30627">
    <property type="entry name" value="PEPTIDOGLYCAN D,D-TRANSPEPTIDASE"/>
    <property type="match status" value="1"/>
</dbReference>
<proteinExistence type="predicted"/>
<feature type="domain" description="Penicillin-binding protein dimerisation" evidence="4">
    <location>
        <begin position="14"/>
        <end position="130"/>
    </location>
</feature>
<evidence type="ECO:0000313" key="5">
    <source>
        <dbReference type="EMBL" id="AFP85697.1"/>
    </source>
</evidence>
<keyword evidence="6" id="KW-1185">Reference proteome</keyword>
<dbReference type="Gene3D" id="3.90.1310.10">
    <property type="entry name" value="Penicillin-binding protein 2a (Domain 2)"/>
    <property type="match status" value="1"/>
</dbReference>
<dbReference type="Gene3D" id="1.10.150.770">
    <property type="match status" value="1"/>
</dbReference>
<keyword evidence="2" id="KW-0645">Protease</keyword>
<dbReference type="GO" id="GO:0008658">
    <property type="term" value="F:penicillin binding"/>
    <property type="evidence" value="ECO:0007669"/>
    <property type="project" value="InterPro"/>
</dbReference>
<keyword evidence="5" id="KW-0132">Cell division</keyword>
<dbReference type="SUPFAM" id="SSF56519">
    <property type="entry name" value="Penicillin binding protein dimerisation domain"/>
    <property type="match status" value="1"/>
</dbReference>
<dbReference type="GO" id="GO:0004180">
    <property type="term" value="F:carboxypeptidase activity"/>
    <property type="evidence" value="ECO:0007669"/>
    <property type="project" value="UniProtKB-KW"/>
</dbReference>
<dbReference type="AlphaFoldDB" id="J3TGR7"/>
<keyword evidence="5" id="KW-0131">Cell cycle</keyword>
<protein>
    <submittedName>
        <fullName evidence="5">Cell division protein FtsI/penicillin-binding protein 2</fullName>
    </submittedName>
</protein>
<dbReference type="GO" id="GO:0071555">
    <property type="term" value="P:cell wall organization"/>
    <property type="evidence" value="ECO:0007669"/>
    <property type="project" value="TreeGrafter"/>
</dbReference>
<reference evidence="5 6" key="1">
    <citation type="journal article" date="2012" name="Mol. Biol. Evol.">
        <title>Genome reduction and co-evolution between the primary and secondary bacterial symbionts of psyllids.</title>
        <authorList>
            <person name="Sloan D.B."/>
            <person name="Moran N.A."/>
        </authorList>
    </citation>
    <scope>NUCLEOTIDE SEQUENCE [LARGE SCALE GENOMIC DNA]</scope>
    <source>
        <strain evidence="5">Hcub_S</strain>
    </source>
</reference>
<dbReference type="Proteomes" id="UP000003937">
    <property type="component" value="Chromosome"/>
</dbReference>
<evidence type="ECO:0000259" key="4">
    <source>
        <dbReference type="Pfam" id="PF03717"/>
    </source>
</evidence>
<dbReference type="PANTHER" id="PTHR30627:SF1">
    <property type="entry name" value="PEPTIDOGLYCAN D,D-TRANSPEPTIDASE FTSI"/>
    <property type="match status" value="1"/>
</dbReference>
<dbReference type="GO" id="GO:0051301">
    <property type="term" value="P:cell division"/>
    <property type="evidence" value="ECO:0007669"/>
    <property type="project" value="UniProtKB-KW"/>
</dbReference>
<evidence type="ECO:0000256" key="3">
    <source>
        <dbReference type="ARBA" id="ARBA00023136"/>
    </source>
</evidence>
<sequence>MHEGDVRSLRIQPIPIERGIISDRAEHLIAINVPVKAVLADPKELHNHNGIAPTNNRLGVLSNILSIPIDQISSLINKHKKRFAYLARQVNPAIGDYIHTLKLPGIYLLQESRRYYPTSHVTAHLVGITNIDSQGIEGVEKKF</sequence>
<keyword evidence="2" id="KW-0378">Hydrolase</keyword>
<dbReference type="InterPro" id="IPR005311">
    <property type="entry name" value="PBP_dimer"/>
</dbReference>
<keyword evidence="3" id="KW-0472">Membrane</keyword>
<dbReference type="EMBL" id="CP003547">
    <property type="protein sequence ID" value="AFP85697.1"/>
    <property type="molecule type" value="Genomic_DNA"/>
</dbReference>